<dbReference type="AlphaFoldDB" id="K0SKF1"/>
<feature type="non-terminal residue" evidence="1">
    <location>
        <position position="141"/>
    </location>
</feature>
<protein>
    <submittedName>
        <fullName evidence="1">Uncharacterized protein</fullName>
    </submittedName>
</protein>
<reference evidence="1 2" key="1">
    <citation type="journal article" date="2012" name="Genome Biol.">
        <title>Genome and low-iron response of an oceanic diatom adapted to chronic iron limitation.</title>
        <authorList>
            <person name="Lommer M."/>
            <person name="Specht M."/>
            <person name="Roy A.S."/>
            <person name="Kraemer L."/>
            <person name="Andreson R."/>
            <person name="Gutowska M.A."/>
            <person name="Wolf J."/>
            <person name="Bergner S.V."/>
            <person name="Schilhabel M.B."/>
            <person name="Klostermeier U.C."/>
            <person name="Beiko R.G."/>
            <person name="Rosenstiel P."/>
            <person name="Hippler M."/>
            <person name="Laroche J."/>
        </authorList>
    </citation>
    <scope>NUCLEOTIDE SEQUENCE [LARGE SCALE GENOMIC DNA]</scope>
    <source>
        <strain evidence="1 2">CCMP1005</strain>
    </source>
</reference>
<dbReference type="OrthoDB" id="2384430at2759"/>
<dbReference type="InterPro" id="IPR011990">
    <property type="entry name" value="TPR-like_helical_dom_sf"/>
</dbReference>
<evidence type="ECO:0000313" key="2">
    <source>
        <dbReference type="Proteomes" id="UP000266841"/>
    </source>
</evidence>
<name>K0SKF1_THAOC</name>
<dbReference type="SUPFAM" id="SSF81901">
    <property type="entry name" value="HCP-like"/>
    <property type="match status" value="1"/>
</dbReference>
<evidence type="ECO:0000313" key="1">
    <source>
        <dbReference type="EMBL" id="EJK65459.1"/>
    </source>
</evidence>
<sequence>MTWDEGFTLHENLTPFLEWILKSALTFALPVREEVACLLAVAGRLRGSKGIIIPLEEGTASYNTRSPNTACQMRPLRPLRPLTPFSTDDASELALIQKRVDKGDAEAISHLGEIYHNGRLGLAKDISRAIELWTEAAELGS</sequence>
<organism evidence="1 2">
    <name type="scientific">Thalassiosira oceanica</name>
    <name type="common">Marine diatom</name>
    <dbReference type="NCBI Taxonomy" id="159749"/>
    <lineage>
        <taxon>Eukaryota</taxon>
        <taxon>Sar</taxon>
        <taxon>Stramenopiles</taxon>
        <taxon>Ochrophyta</taxon>
        <taxon>Bacillariophyta</taxon>
        <taxon>Coscinodiscophyceae</taxon>
        <taxon>Thalassiosirophycidae</taxon>
        <taxon>Thalassiosirales</taxon>
        <taxon>Thalassiosiraceae</taxon>
        <taxon>Thalassiosira</taxon>
    </lineage>
</organism>
<accession>K0SKF1</accession>
<comment type="caution">
    <text evidence="1">The sequence shown here is derived from an EMBL/GenBank/DDBJ whole genome shotgun (WGS) entry which is preliminary data.</text>
</comment>
<dbReference type="EMBL" id="AGNL01015785">
    <property type="protein sequence ID" value="EJK65459.1"/>
    <property type="molecule type" value="Genomic_DNA"/>
</dbReference>
<keyword evidence="2" id="KW-1185">Reference proteome</keyword>
<dbReference type="SMART" id="SM00671">
    <property type="entry name" value="SEL1"/>
    <property type="match status" value="1"/>
</dbReference>
<dbReference type="Gene3D" id="1.25.40.10">
    <property type="entry name" value="Tetratricopeptide repeat domain"/>
    <property type="match status" value="1"/>
</dbReference>
<proteinExistence type="predicted"/>
<dbReference type="Proteomes" id="UP000266841">
    <property type="component" value="Unassembled WGS sequence"/>
</dbReference>
<dbReference type="InterPro" id="IPR006597">
    <property type="entry name" value="Sel1-like"/>
</dbReference>
<gene>
    <name evidence="1" type="ORF">THAOC_13671</name>
</gene>